<proteinExistence type="predicted"/>
<protein>
    <submittedName>
        <fullName evidence="2">Putative Serine/threonine protein kinase</fullName>
    </submittedName>
</protein>
<dbReference type="GO" id="GO:0004674">
    <property type="term" value="F:protein serine/threonine kinase activity"/>
    <property type="evidence" value="ECO:0007669"/>
    <property type="project" value="UniProtKB-KW"/>
</dbReference>
<accession>A0A2K5ATF9</accession>
<dbReference type="Proteomes" id="UP000236248">
    <property type="component" value="Chromosome NCAV"/>
</dbReference>
<sequence>MIGLHLQKSSIVPIEHLLREPFIDIVAYPSRSVEIARDRVKEIESIGVKGIVLEGKSIINGLPILGKGCTSIVVKAVLDKNSSVNSVRNGSSDDDNNNNNSSSSRSLEDVCNEMVVALKMMRTDSGRISMEHEARMLAIANGVGIGPRLIAYSRNLLAIELIDGMHMIEFVREFGGSSGGNAKDIVAGNHSYYTNTGNCNNYTYVKSMLKDILEQCFLLDSIGLDHGELGRMDRHVIIGSKACIIDFESSSMSRRVTNVTSAANYLLFGKGRALADMLGLCRDKSRIVDALRMYRLDMCKDKFNELLTSLGLKFYKESSACR</sequence>
<keyword evidence="2" id="KW-0808">Transferase</keyword>
<dbReference type="InterPro" id="IPR011009">
    <property type="entry name" value="Kinase-like_dom_sf"/>
</dbReference>
<dbReference type="KEGG" id="ncv:NCAV_1748"/>
<dbReference type="AlphaFoldDB" id="A0A2K5ATF9"/>
<reference evidence="3" key="1">
    <citation type="submission" date="2018-01" db="EMBL/GenBank/DDBJ databases">
        <authorList>
            <person name="Kerou L M."/>
        </authorList>
    </citation>
    <scope>NUCLEOTIDE SEQUENCE [LARGE SCALE GENOMIC DNA]</scope>
    <source>
        <strain evidence="3">SCU2</strain>
    </source>
</reference>
<dbReference type="SUPFAM" id="SSF56112">
    <property type="entry name" value="Protein kinase-like (PK-like)"/>
    <property type="match status" value="1"/>
</dbReference>
<keyword evidence="2" id="KW-0723">Serine/threonine-protein kinase</keyword>
<gene>
    <name evidence="2" type="ORF">NCAV_1748</name>
</gene>
<evidence type="ECO:0000313" key="2">
    <source>
        <dbReference type="EMBL" id="SPC34911.1"/>
    </source>
</evidence>
<evidence type="ECO:0000256" key="1">
    <source>
        <dbReference type="SAM" id="MobiDB-lite"/>
    </source>
</evidence>
<organism evidence="2 3">
    <name type="scientific">Candidatus Nitrosocaldus cavascurensis</name>
    <dbReference type="NCBI Taxonomy" id="2058097"/>
    <lineage>
        <taxon>Archaea</taxon>
        <taxon>Nitrososphaerota</taxon>
        <taxon>Nitrososphaeria</taxon>
        <taxon>Candidatus Nitrosocaldales</taxon>
        <taxon>Candidatus Nitrosocaldaceae</taxon>
        <taxon>Candidatus Nitrosocaldus</taxon>
    </lineage>
</organism>
<evidence type="ECO:0000313" key="3">
    <source>
        <dbReference type="Proteomes" id="UP000236248"/>
    </source>
</evidence>
<dbReference type="EMBL" id="LT981265">
    <property type="protein sequence ID" value="SPC34911.1"/>
    <property type="molecule type" value="Genomic_DNA"/>
</dbReference>
<keyword evidence="2" id="KW-0418">Kinase</keyword>
<keyword evidence="3" id="KW-1185">Reference proteome</keyword>
<feature type="region of interest" description="Disordered" evidence="1">
    <location>
        <begin position="84"/>
        <end position="107"/>
    </location>
</feature>
<name>A0A2K5ATF9_9ARCH</name>